<dbReference type="InterPro" id="IPR000787">
    <property type="entry name" value="Peptidase_M29"/>
</dbReference>
<gene>
    <name evidence="10" type="ORF">IJ22_11520</name>
</gene>
<keyword evidence="7" id="KW-0479">Metal-binding</keyword>
<dbReference type="GO" id="GO:0008237">
    <property type="term" value="F:metallopeptidase activity"/>
    <property type="evidence" value="ECO:0007669"/>
    <property type="project" value="UniProtKB-KW"/>
</dbReference>
<comment type="cofactor">
    <cofactor evidence="2">
        <name>Mg(2+)</name>
        <dbReference type="ChEBI" id="CHEBI:18420"/>
    </cofactor>
</comment>
<dbReference type="InterPro" id="IPR035097">
    <property type="entry name" value="M29_N-terminal"/>
</dbReference>
<dbReference type="SUPFAM" id="SSF144052">
    <property type="entry name" value="Thermophilic metalloprotease-like"/>
    <property type="match status" value="1"/>
</dbReference>
<dbReference type="PANTHER" id="PTHR34448:SF1">
    <property type="entry name" value="BLL6088 PROTEIN"/>
    <property type="match status" value="1"/>
</dbReference>
<dbReference type="STRING" id="162209.IJ22_11520"/>
<dbReference type="PANTHER" id="PTHR34448">
    <property type="entry name" value="AMINOPEPTIDASE"/>
    <property type="match status" value="1"/>
</dbReference>
<evidence type="ECO:0000256" key="9">
    <source>
        <dbReference type="ARBA" id="ARBA00023049"/>
    </source>
</evidence>
<evidence type="ECO:0000256" key="2">
    <source>
        <dbReference type="ARBA" id="ARBA00001946"/>
    </source>
</evidence>
<evidence type="ECO:0000256" key="4">
    <source>
        <dbReference type="ARBA" id="ARBA00008236"/>
    </source>
</evidence>
<dbReference type="KEGG" id="pnp:IJ22_11520"/>
<organism evidence="10 11">
    <name type="scientific">Paenibacillus naphthalenovorans</name>
    <dbReference type="NCBI Taxonomy" id="162209"/>
    <lineage>
        <taxon>Bacteria</taxon>
        <taxon>Bacillati</taxon>
        <taxon>Bacillota</taxon>
        <taxon>Bacilli</taxon>
        <taxon>Bacillales</taxon>
        <taxon>Paenibacillaceae</taxon>
        <taxon>Paenibacillus</taxon>
    </lineage>
</organism>
<dbReference type="GO" id="GO:0046872">
    <property type="term" value="F:metal ion binding"/>
    <property type="evidence" value="ECO:0007669"/>
    <property type="project" value="UniProtKB-KW"/>
</dbReference>
<evidence type="ECO:0000313" key="10">
    <source>
        <dbReference type="EMBL" id="ALS21528.1"/>
    </source>
</evidence>
<keyword evidence="5 10" id="KW-0031">Aminopeptidase</keyword>
<dbReference type="InterPro" id="IPR052170">
    <property type="entry name" value="M29_Exopeptidase"/>
</dbReference>
<keyword evidence="9" id="KW-0482">Metalloprotease</keyword>
<evidence type="ECO:0000313" key="11">
    <source>
        <dbReference type="Proteomes" id="UP000061660"/>
    </source>
</evidence>
<evidence type="ECO:0000256" key="1">
    <source>
        <dbReference type="ARBA" id="ARBA00001941"/>
    </source>
</evidence>
<reference evidence="11" key="1">
    <citation type="submission" date="2015-12" db="EMBL/GenBank/DDBJ databases">
        <title>Complete genome sequences of two moderately thermophilic Paenibacillus species.</title>
        <authorList>
            <person name="Butler R.III."/>
            <person name="Wang J."/>
            <person name="Stark B.C."/>
            <person name="Pombert J.-F."/>
        </authorList>
    </citation>
    <scope>NUCLEOTIDE SEQUENCE [LARGE SCALE GENOMIC DNA]</scope>
    <source>
        <strain evidence="11">32O-Y</strain>
    </source>
</reference>
<evidence type="ECO:0000256" key="5">
    <source>
        <dbReference type="ARBA" id="ARBA00022438"/>
    </source>
</evidence>
<dbReference type="GO" id="GO:0004177">
    <property type="term" value="F:aminopeptidase activity"/>
    <property type="evidence" value="ECO:0007669"/>
    <property type="project" value="UniProtKB-KW"/>
</dbReference>
<dbReference type="PATRIC" id="fig|162209.4.peg.1227"/>
<name>A0A0U2U5L8_9BACL</name>
<dbReference type="Pfam" id="PF02073">
    <property type="entry name" value="Peptidase_M29"/>
    <property type="match status" value="1"/>
</dbReference>
<comment type="cofactor">
    <cofactor evidence="1">
        <name>Co(2+)</name>
        <dbReference type="ChEBI" id="CHEBI:48828"/>
    </cofactor>
</comment>
<dbReference type="Gene3D" id="3.40.1830.10">
    <property type="entry name" value="Thermophilic metalloprotease (M29)"/>
    <property type="match status" value="1"/>
</dbReference>
<dbReference type="GO" id="GO:0006508">
    <property type="term" value="P:proteolysis"/>
    <property type="evidence" value="ECO:0007669"/>
    <property type="project" value="UniProtKB-KW"/>
</dbReference>
<evidence type="ECO:0000256" key="6">
    <source>
        <dbReference type="ARBA" id="ARBA00022670"/>
    </source>
</evidence>
<accession>A0A0U2U5L8</accession>
<keyword evidence="11" id="KW-1185">Reference proteome</keyword>
<keyword evidence="6" id="KW-0645">Protease</keyword>
<keyword evidence="8" id="KW-0378">Hydrolase</keyword>
<comment type="similarity">
    <text evidence="4">Belongs to the peptidase M29 family.</text>
</comment>
<sequence>MLALGYFVVLLPVVLAEFRIAVFHRVGSFNQVVPQESVAGTNAFGILSLKRAGLVPRERRISPNGNTIRGERFMRDPRLQQLARNIVGYSLDVQAGEKVLIEMVGSEREIVKCLVEEVHARGGYPYIELADNSIRAAVLRSATKEQMEHWANMDLQRMKEMDCYVAIRSGENVSELSDVPDGKMKLYNQIYRKKVHLEQRVKRTRWVVLRYPNASMAQLAGMSTERFEDFYFDVCNLDYARMADAMEPLQELMNKTDRVRITGPGATDITFSIRGIGSVKCCGRRNIPDGELYTAPVRDSVNGIIAYNTLSVYSGVTFENITFRFEHGKIVEASANDTARLLEVLDTDEGARYIGEFSLGFNPYILHPMKDTLFDEKIDGSLHFTPGQAYEQADNGNRSSVHWDLVLIQRAEYGGGEIYFDDRLIRKDGRFVIPELMGLNPENLK</sequence>
<dbReference type="AlphaFoldDB" id="A0A0U2U5L8"/>
<evidence type="ECO:0000256" key="3">
    <source>
        <dbReference type="ARBA" id="ARBA00001947"/>
    </source>
</evidence>
<protein>
    <submittedName>
        <fullName evidence="10">Aminopeptidase</fullName>
    </submittedName>
</protein>
<evidence type="ECO:0000256" key="7">
    <source>
        <dbReference type="ARBA" id="ARBA00022723"/>
    </source>
</evidence>
<reference evidence="10 11" key="2">
    <citation type="journal article" date="2016" name="Genome Announc.">
        <title>Complete Genome Sequences of Two Interactive Moderate Thermophiles, Paenibacillus napthalenovorans 32O-Y and Paenibacillus sp. 32O-W.</title>
        <authorList>
            <person name="Butler R.R.III."/>
            <person name="Wang J."/>
            <person name="Stark B.C."/>
            <person name="Pombert J.F."/>
        </authorList>
    </citation>
    <scope>NUCLEOTIDE SEQUENCE [LARGE SCALE GENOMIC DNA]</scope>
    <source>
        <strain evidence="10 11">32O-Y</strain>
    </source>
</reference>
<proteinExistence type="inferred from homology"/>
<dbReference type="EMBL" id="CP013652">
    <property type="protein sequence ID" value="ALS21528.1"/>
    <property type="molecule type" value="Genomic_DNA"/>
</dbReference>
<dbReference type="Proteomes" id="UP000061660">
    <property type="component" value="Chromosome"/>
</dbReference>
<comment type="cofactor">
    <cofactor evidence="3">
        <name>Zn(2+)</name>
        <dbReference type="ChEBI" id="CHEBI:29105"/>
    </cofactor>
</comment>
<evidence type="ECO:0000256" key="8">
    <source>
        <dbReference type="ARBA" id="ARBA00022801"/>
    </source>
</evidence>